<keyword evidence="5 8" id="KW-0067">ATP-binding</keyword>
<gene>
    <name evidence="8" type="ORF">DLJ53_09970</name>
</gene>
<dbReference type="InterPro" id="IPR047641">
    <property type="entry name" value="ABC_transpr_MalK/UgpC-like"/>
</dbReference>
<dbReference type="GO" id="GO:0005524">
    <property type="term" value="F:ATP binding"/>
    <property type="evidence" value="ECO:0007669"/>
    <property type="project" value="UniProtKB-KW"/>
</dbReference>
<evidence type="ECO:0000256" key="5">
    <source>
        <dbReference type="ARBA" id="ARBA00022840"/>
    </source>
</evidence>
<dbReference type="GO" id="GO:0008643">
    <property type="term" value="P:carbohydrate transport"/>
    <property type="evidence" value="ECO:0007669"/>
    <property type="project" value="InterPro"/>
</dbReference>
<dbReference type="InterPro" id="IPR003593">
    <property type="entry name" value="AAA+_ATPase"/>
</dbReference>
<protein>
    <submittedName>
        <fullName evidence="8">sn-glycerol-3-phosphate ABC transporter ATP-binding protein UgpC</fullName>
    </submittedName>
</protein>
<dbReference type="Gene3D" id="2.40.50.140">
    <property type="entry name" value="Nucleic acid-binding proteins"/>
    <property type="match status" value="1"/>
</dbReference>
<comment type="subcellular location">
    <subcellularLocation>
        <location evidence="1">Cell inner membrane</location>
        <topology evidence="1">Peripheral membrane protein</topology>
    </subcellularLocation>
</comment>
<dbReference type="EMBL" id="QHHQ01000002">
    <property type="protein sequence ID" value="RAI01725.1"/>
    <property type="molecule type" value="Genomic_DNA"/>
</dbReference>
<dbReference type="SUPFAM" id="SSF50331">
    <property type="entry name" value="MOP-like"/>
    <property type="match status" value="1"/>
</dbReference>
<sequence>MAEIALAGVHKSYGKAHAVRGVDLVIGTGEFLVILGPSGCGKSTLLRMIAGLEDITAGTVAIDGTVVNDTDPGRRGCAMVFQNYALYPHMSVAANLGYALKVAGVPRRERRERVVAIARMLELEALLERRPGQLSGGQRQRVAMGRAMIRSPKVFLFDEPLSNLDAKLRVAMRLEIKRLHRELKTTSIFVTHDQLEAMTMADRLVVMNGGRIEQIGTPQDIYRRPATHFVAGFIGTPAMNMLPAVIGADGRAIVGEGWCPAPDAAWDLPDGSEITLGVRPADLTAVPPRPGAPVFEADVVEDVGTELHVHARAAGADVTLSVPTMAALPDRRFAVTFAPEAAHAFDMRTGARAAPRPRPARHDIKDGSAPWPKKRLSYI</sequence>
<dbReference type="GO" id="GO:0140359">
    <property type="term" value="F:ABC-type transporter activity"/>
    <property type="evidence" value="ECO:0007669"/>
    <property type="project" value="InterPro"/>
</dbReference>
<dbReference type="InterPro" id="IPR040582">
    <property type="entry name" value="OB_MalK-like"/>
</dbReference>
<comment type="caution">
    <text evidence="8">The sequence shown here is derived from an EMBL/GenBank/DDBJ whole genome shotgun (WGS) entry which is preliminary data.</text>
</comment>
<evidence type="ECO:0000256" key="4">
    <source>
        <dbReference type="ARBA" id="ARBA00022741"/>
    </source>
</evidence>
<dbReference type="GO" id="GO:0055052">
    <property type="term" value="C:ATP-binding cassette (ABC) transporter complex, substrate-binding subunit-containing"/>
    <property type="evidence" value="ECO:0007669"/>
    <property type="project" value="TreeGrafter"/>
</dbReference>
<feature type="region of interest" description="Disordered" evidence="6">
    <location>
        <begin position="348"/>
        <end position="379"/>
    </location>
</feature>
<dbReference type="InterPro" id="IPR027417">
    <property type="entry name" value="P-loop_NTPase"/>
</dbReference>
<dbReference type="AlphaFoldDB" id="A0A8B2NPA2"/>
<dbReference type="InterPro" id="IPR012340">
    <property type="entry name" value="NA-bd_OB-fold"/>
</dbReference>
<keyword evidence="4" id="KW-0547">Nucleotide-binding</keyword>
<evidence type="ECO:0000259" key="7">
    <source>
        <dbReference type="PROSITE" id="PS50893"/>
    </source>
</evidence>
<comment type="similarity">
    <text evidence="2">Belongs to the ABC transporter superfamily.</text>
</comment>
<name>A0A8B2NPA2_9HYPH</name>
<keyword evidence="3" id="KW-0813">Transport</keyword>
<dbReference type="OrthoDB" id="8188565at2"/>
<dbReference type="PROSITE" id="PS00211">
    <property type="entry name" value="ABC_TRANSPORTER_1"/>
    <property type="match status" value="1"/>
</dbReference>
<dbReference type="InterPro" id="IPR003439">
    <property type="entry name" value="ABC_transporter-like_ATP-bd"/>
</dbReference>
<dbReference type="Gene3D" id="2.40.50.100">
    <property type="match status" value="1"/>
</dbReference>
<dbReference type="Proteomes" id="UP000249590">
    <property type="component" value="Unassembled WGS sequence"/>
</dbReference>
<evidence type="ECO:0000256" key="1">
    <source>
        <dbReference type="ARBA" id="ARBA00004417"/>
    </source>
</evidence>
<dbReference type="InterPro" id="IPR008995">
    <property type="entry name" value="Mo/tungstate-bd_C_term_dom"/>
</dbReference>
<evidence type="ECO:0000313" key="8">
    <source>
        <dbReference type="EMBL" id="RAI01725.1"/>
    </source>
</evidence>
<evidence type="ECO:0000256" key="2">
    <source>
        <dbReference type="ARBA" id="ARBA00005417"/>
    </source>
</evidence>
<dbReference type="Pfam" id="PF00005">
    <property type="entry name" value="ABC_tran"/>
    <property type="match status" value="1"/>
</dbReference>
<evidence type="ECO:0000256" key="3">
    <source>
        <dbReference type="ARBA" id="ARBA00022448"/>
    </source>
</evidence>
<dbReference type="SUPFAM" id="SSF52540">
    <property type="entry name" value="P-loop containing nucleoside triphosphate hydrolases"/>
    <property type="match status" value="1"/>
</dbReference>
<dbReference type="FunFam" id="3.40.50.300:FF:000042">
    <property type="entry name" value="Maltose/maltodextrin ABC transporter, ATP-binding protein"/>
    <property type="match status" value="1"/>
</dbReference>
<dbReference type="GO" id="GO:0016887">
    <property type="term" value="F:ATP hydrolysis activity"/>
    <property type="evidence" value="ECO:0007669"/>
    <property type="project" value="InterPro"/>
</dbReference>
<dbReference type="CDD" id="cd03301">
    <property type="entry name" value="ABC_MalK_N"/>
    <property type="match status" value="1"/>
</dbReference>
<feature type="domain" description="ABC transporter" evidence="7">
    <location>
        <begin position="4"/>
        <end position="234"/>
    </location>
</feature>
<proteinExistence type="inferred from homology"/>
<dbReference type="PROSITE" id="PS50893">
    <property type="entry name" value="ABC_TRANSPORTER_2"/>
    <property type="match status" value="1"/>
</dbReference>
<dbReference type="Pfam" id="PF17912">
    <property type="entry name" value="OB_MalK"/>
    <property type="match status" value="1"/>
</dbReference>
<dbReference type="InterPro" id="IPR015855">
    <property type="entry name" value="ABC_transpr_MalK-like"/>
</dbReference>
<dbReference type="PANTHER" id="PTHR43875">
    <property type="entry name" value="MALTODEXTRIN IMPORT ATP-BINDING PROTEIN MSMX"/>
    <property type="match status" value="1"/>
</dbReference>
<accession>A0A8B2NPA2</accession>
<dbReference type="SMART" id="SM00382">
    <property type="entry name" value="AAA"/>
    <property type="match status" value="1"/>
</dbReference>
<organism evidence="8 9">
    <name type="scientific">Acuticoccus sediminis</name>
    <dbReference type="NCBI Taxonomy" id="2184697"/>
    <lineage>
        <taxon>Bacteria</taxon>
        <taxon>Pseudomonadati</taxon>
        <taxon>Pseudomonadota</taxon>
        <taxon>Alphaproteobacteria</taxon>
        <taxon>Hyphomicrobiales</taxon>
        <taxon>Amorphaceae</taxon>
        <taxon>Acuticoccus</taxon>
    </lineage>
</organism>
<evidence type="ECO:0000256" key="6">
    <source>
        <dbReference type="SAM" id="MobiDB-lite"/>
    </source>
</evidence>
<keyword evidence="9" id="KW-1185">Reference proteome</keyword>
<dbReference type="Gene3D" id="3.40.50.300">
    <property type="entry name" value="P-loop containing nucleotide triphosphate hydrolases"/>
    <property type="match status" value="1"/>
</dbReference>
<dbReference type="PANTHER" id="PTHR43875:SF1">
    <property type="entry name" value="OSMOPROTECTIVE COMPOUNDS UPTAKE ATP-BINDING PROTEIN GGTA"/>
    <property type="match status" value="1"/>
</dbReference>
<dbReference type="NCBIfam" id="NF008653">
    <property type="entry name" value="PRK11650.1"/>
    <property type="match status" value="1"/>
</dbReference>
<dbReference type="InterPro" id="IPR017871">
    <property type="entry name" value="ABC_transporter-like_CS"/>
</dbReference>
<evidence type="ECO:0000313" key="9">
    <source>
        <dbReference type="Proteomes" id="UP000249590"/>
    </source>
</evidence>
<dbReference type="RefSeq" id="WP_111344800.1">
    <property type="nucleotide sequence ID" value="NZ_QHHQ01000002.1"/>
</dbReference>
<reference evidence="8 9" key="1">
    <citation type="submission" date="2018-05" db="EMBL/GenBank/DDBJ databases">
        <title>Acuticoccus sediminis sp. nov., isolated from deep-sea sediment of Indian Ocean.</title>
        <authorList>
            <person name="Liu X."/>
            <person name="Lai Q."/>
            <person name="Du Y."/>
            <person name="Sun F."/>
            <person name="Zhang X."/>
            <person name="Wang S."/>
            <person name="Shao Z."/>
        </authorList>
    </citation>
    <scope>NUCLEOTIDE SEQUENCE [LARGE SCALE GENOMIC DNA]</scope>
    <source>
        <strain evidence="8 9">PTG4-2</strain>
    </source>
</reference>